<dbReference type="CDD" id="cd03801">
    <property type="entry name" value="GT4_PimA-like"/>
    <property type="match status" value="1"/>
</dbReference>
<feature type="domain" description="Glycosyl transferase family 1" evidence="3">
    <location>
        <begin position="216"/>
        <end position="379"/>
    </location>
</feature>
<dbReference type="RefSeq" id="WP_007194345.1">
    <property type="nucleotide sequence ID" value="NZ_AFWV01000011.1"/>
</dbReference>
<evidence type="ECO:0000256" key="2">
    <source>
        <dbReference type="ARBA" id="ARBA00022679"/>
    </source>
</evidence>
<dbReference type="InterPro" id="IPR028098">
    <property type="entry name" value="Glyco_trans_4-like_N"/>
</dbReference>
<evidence type="ECO:0000256" key="1">
    <source>
        <dbReference type="ARBA" id="ARBA00022676"/>
    </source>
</evidence>
<keyword evidence="1" id="KW-0328">Glycosyltransferase</keyword>
<accession>F9UEX0</accession>
<keyword evidence="6" id="KW-1185">Reference proteome</keyword>
<dbReference type="PANTHER" id="PTHR12526">
    <property type="entry name" value="GLYCOSYLTRANSFERASE"/>
    <property type="match status" value="1"/>
</dbReference>
<dbReference type="GO" id="GO:0016757">
    <property type="term" value="F:glycosyltransferase activity"/>
    <property type="evidence" value="ECO:0007669"/>
    <property type="project" value="UniProtKB-KW"/>
</dbReference>
<dbReference type="SUPFAM" id="SSF53756">
    <property type="entry name" value="UDP-Glycosyltransferase/glycogen phosphorylase"/>
    <property type="match status" value="1"/>
</dbReference>
<dbReference type="Pfam" id="PF00534">
    <property type="entry name" value="Glycos_transf_1"/>
    <property type="match status" value="1"/>
</dbReference>
<gene>
    <name evidence="5" type="ORF">ThimaDRAFT_3473</name>
</gene>
<dbReference type="InterPro" id="IPR001296">
    <property type="entry name" value="Glyco_trans_1"/>
</dbReference>
<evidence type="ECO:0000313" key="5">
    <source>
        <dbReference type="EMBL" id="EGV17441.1"/>
    </source>
</evidence>
<dbReference type="Proteomes" id="UP000005459">
    <property type="component" value="Unassembled WGS sequence"/>
</dbReference>
<dbReference type="Pfam" id="PF13439">
    <property type="entry name" value="Glyco_transf_4"/>
    <property type="match status" value="1"/>
</dbReference>
<dbReference type="GO" id="GO:1901135">
    <property type="term" value="P:carbohydrate derivative metabolic process"/>
    <property type="evidence" value="ECO:0007669"/>
    <property type="project" value="UniProtKB-ARBA"/>
</dbReference>
<dbReference type="eggNOG" id="COG0438">
    <property type="taxonomic scope" value="Bacteria"/>
</dbReference>
<sequence>MPDPKPRLLVLTSTFPRWRDDVEPPFVFELSRRLTDAFDITVLTPRAPGSLECETLDGLHVIRFPYFIRRWENLATHGGGILNRLRANPLNYLLVPPFLIGQTWALIRVLRRSHWDLIHAHWLIPQGIVALIARRLARHPVPSVCTSHGGDLFALRGRLFRAMKRAVLRASARISVVSAAMRDEVLALGIDAEKVEVIPMGVDLHKRFTPDPRVAREANALLFVGRLVEKKGVDLLLQALPQVLQAYPDTHLTIAGGGPLEPELRLLADASGIGDHVDFRGMVAQSDLPDLYRRATLFVAPFRVAGSGDQEGFPLVPLEAIGCGCPLVCGEIVAFGEVIRHDREAILIPPDDHAALAKAVIALLGDPARRDRLAADARARCRESFDWDSIAIRYAGLLKNALPPSDVKPT</sequence>
<evidence type="ECO:0000259" key="4">
    <source>
        <dbReference type="Pfam" id="PF13439"/>
    </source>
</evidence>
<proteinExistence type="predicted"/>
<keyword evidence="2 5" id="KW-0808">Transferase</keyword>
<dbReference type="AlphaFoldDB" id="F9UEX0"/>
<evidence type="ECO:0000313" key="6">
    <source>
        <dbReference type="Proteomes" id="UP000005459"/>
    </source>
</evidence>
<dbReference type="Gene3D" id="3.40.50.2000">
    <property type="entry name" value="Glycogen Phosphorylase B"/>
    <property type="match status" value="2"/>
</dbReference>
<feature type="domain" description="Glycosyltransferase subfamily 4-like N-terminal" evidence="4">
    <location>
        <begin position="27"/>
        <end position="205"/>
    </location>
</feature>
<organism evidence="5 6">
    <name type="scientific">Thiocapsa marina 5811</name>
    <dbReference type="NCBI Taxonomy" id="768671"/>
    <lineage>
        <taxon>Bacteria</taxon>
        <taxon>Pseudomonadati</taxon>
        <taxon>Pseudomonadota</taxon>
        <taxon>Gammaproteobacteria</taxon>
        <taxon>Chromatiales</taxon>
        <taxon>Chromatiaceae</taxon>
        <taxon>Thiocapsa</taxon>
    </lineage>
</organism>
<dbReference type="STRING" id="768671.ThimaDRAFT_3473"/>
<evidence type="ECO:0000259" key="3">
    <source>
        <dbReference type="Pfam" id="PF00534"/>
    </source>
</evidence>
<protein>
    <submittedName>
        <fullName evidence="5">Glycosyl transferase group 1</fullName>
    </submittedName>
</protein>
<name>F9UEX0_9GAMM</name>
<reference evidence="5 6" key="1">
    <citation type="submission" date="2011-06" db="EMBL/GenBank/DDBJ databases">
        <title>The draft genome of Thiocapsa marina 5811.</title>
        <authorList>
            <consortium name="US DOE Joint Genome Institute (JGI-PGF)"/>
            <person name="Lucas S."/>
            <person name="Han J."/>
            <person name="Cheng J.-F."/>
            <person name="Goodwin L."/>
            <person name="Pitluck S."/>
            <person name="Peters L."/>
            <person name="Land M.L."/>
            <person name="Hauser L."/>
            <person name="Vogl K."/>
            <person name="Liu Z."/>
            <person name="Imhoff J."/>
            <person name="Thiel V."/>
            <person name="Frigaard N.-U."/>
            <person name="Bryant D."/>
            <person name="Woyke T.J."/>
        </authorList>
    </citation>
    <scope>NUCLEOTIDE SEQUENCE [LARGE SCALE GENOMIC DNA]</scope>
    <source>
        <strain evidence="5 6">5811</strain>
    </source>
</reference>
<dbReference type="EMBL" id="AFWV01000011">
    <property type="protein sequence ID" value="EGV17441.1"/>
    <property type="molecule type" value="Genomic_DNA"/>
</dbReference>
<dbReference type="PATRIC" id="fig|768671.3.peg.3678"/>
<dbReference type="OrthoDB" id="4611853at2"/>
<dbReference type="PANTHER" id="PTHR12526:SF510">
    <property type="entry name" value="D-INOSITOL 3-PHOSPHATE GLYCOSYLTRANSFERASE"/>
    <property type="match status" value="1"/>
</dbReference>